<dbReference type="InterPro" id="IPR017451">
    <property type="entry name" value="F-box-assoc_interact_dom"/>
</dbReference>
<dbReference type="NCBIfam" id="TIGR01640">
    <property type="entry name" value="F_box_assoc_1"/>
    <property type="match status" value="1"/>
</dbReference>
<evidence type="ECO:0000313" key="2">
    <source>
        <dbReference type="Proteomes" id="UP001237642"/>
    </source>
</evidence>
<dbReference type="PANTHER" id="PTHR31672:SF10">
    <property type="entry name" value="F-BOX DOMAIN-CONTAINING PROTEIN"/>
    <property type="match status" value="1"/>
</dbReference>
<dbReference type="InterPro" id="IPR036047">
    <property type="entry name" value="F-box-like_dom_sf"/>
</dbReference>
<gene>
    <name evidence="1" type="ORF">POM88_033962</name>
</gene>
<dbReference type="InterPro" id="IPR050796">
    <property type="entry name" value="SCF_F-box_component"/>
</dbReference>
<dbReference type="AlphaFoldDB" id="A0AAD8HKT4"/>
<evidence type="ECO:0008006" key="3">
    <source>
        <dbReference type="Google" id="ProtNLM"/>
    </source>
</evidence>
<proteinExistence type="predicted"/>
<reference evidence="1" key="2">
    <citation type="submission" date="2023-05" db="EMBL/GenBank/DDBJ databases">
        <authorList>
            <person name="Schelkunov M.I."/>
        </authorList>
    </citation>
    <scope>NUCLEOTIDE SEQUENCE</scope>
    <source>
        <strain evidence="1">Hsosn_3</strain>
        <tissue evidence="1">Leaf</tissue>
    </source>
</reference>
<dbReference type="EMBL" id="JAUIZM010000008">
    <property type="protein sequence ID" value="KAK1367870.1"/>
    <property type="molecule type" value="Genomic_DNA"/>
</dbReference>
<dbReference type="SUPFAM" id="SSF81383">
    <property type="entry name" value="F-box domain"/>
    <property type="match status" value="1"/>
</dbReference>
<dbReference type="Proteomes" id="UP001237642">
    <property type="component" value="Unassembled WGS sequence"/>
</dbReference>
<keyword evidence="2" id="KW-1185">Reference proteome</keyword>
<protein>
    <recommendedName>
        <fullName evidence="3">F-box domain-containing protein</fullName>
    </recommendedName>
</protein>
<dbReference type="PANTHER" id="PTHR31672">
    <property type="entry name" value="BNACNNG10540D PROTEIN"/>
    <property type="match status" value="1"/>
</dbReference>
<accession>A0AAD8HKT4</accession>
<comment type="caution">
    <text evidence="1">The sequence shown here is derived from an EMBL/GenBank/DDBJ whole genome shotgun (WGS) entry which is preliminary data.</text>
</comment>
<reference evidence="1" key="1">
    <citation type="submission" date="2023-02" db="EMBL/GenBank/DDBJ databases">
        <title>Genome of toxic invasive species Heracleum sosnowskyi carries increased number of genes despite the absence of recent whole-genome duplications.</title>
        <authorList>
            <person name="Schelkunov M."/>
            <person name="Shtratnikova V."/>
            <person name="Makarenko M."/>
            <person name="Klepikova A."/>
            <person name="Omelchenko D."/>
            <person name="Novikova G."/>
            <person name="Obukhova E."/>
            <person name="Bogdanov V."/>
            <person name="Penin A."/>
            <person name="Logacheva M."/>
        </authorList>
    </citation>
    <scope>NUCLEOTIDE SEQUENCE</scope>
    <source>
        <strain evidence="1">Hsosn_3</strain>
        <tissue evidence="1">Leaf</tissue>
    </source>
</reference>
<sequence length="453" mass="53220">MSATLLNRSSNSLELENNQHQLTSPAINDSFLFGDLPDDEFLKRLPLKSLLRCMCVQKSWYRLIKTPNFINLHTVYQYHHQNNNNNNDDDPPSKYLLFSSPHERKLLYLRYDDEQCAEFRRLKYPHIPPDVHGHSNGLICFSNLFSWRNFYSDIFLWNPLIKKTKTLPPLRLLKLPSHSYVDLVLWRDTAFAYLPSINDYQVVKIMFQYDPFDPYQLTYLFCVYSLSTDSWKAKFCDPCDTNVVRMNDEKESVFVDGIACWMIACDDTNLNKVLCFHTINFTLHFVDLPQVGEYHRLHQFGQSVALFTEDKLNNFHMSILKQDSITNDFFWENKVTVELQQPIFSRVIGLRNNGELVLVKKSQKVYGLVSYDPESKNLKDFVQSWKGWSTRGYDDLFDEHPPFLVHPFVGSLVLMNTDSNNQPVCRLPKLQRNKHCENRRFTTTAVCRSRMVS</sequence>
<organism evidence="1 2">
    <name type="scientific">Heracleum sosnowskyi</name>
    <dbReference type="NCBI Taxonomy" id="360622"/>
    <lineage>
        <taxon>Eukaryota</taxon>
        <taxon>Viridiplantae</taxon>
        <taxon>Streptophyta</taxon>
        <taxon>Embryophyta</taxon>
        <taxon>Tracheophyta</taxon>
        <taxon>Spermatophyta</taxon>
        <taxon>Magnoliopsida</taxon>
        <taxon>eudicotyledons</taxon>
        <taxon>Gunneridae</taxon>
        <taxon>Pentapetalae</taxon>
        <taxon>asterids</taxon>
        <taxon>campanulids</taxon>
        <taxon>Apiales</taxon>
        <taxon>Apiaceae</taxon>
        <taxon>Apioideae</taxon>
        <taxon>apioid superclade</taxon>
        <taxon>Tordylieae</taxon>
        <taxon>Tordyliinae</taxon>
        <taxon>Heracleum</taxon>
    </lineage>
</organism>
<name>A0AAD8HKT4_9APIA</name>
<evidence type="ECO:0000313" key="1">
    <source>
        <dbReference type="EMBL" id="KAK1367870.1"/>
    </source>
</evidence>